<evidence type="ECO:0000256" key="2">
    <source>
        <dbReference type="ARBA" id="ARBA00022723"/>
    </source>
</evidence>
<dbReference type="AlphaFoldDB" id="A0A246K2Y2"/>
<comment type="caution">
    <text evidence="6">The sequence shown here is derived from an EMBL/GenBank/DDBJ whole genome shotgun (WGS) entry which is preliminary data.</text>
</comment>
<dbReference type="PANTHER" id="PTHR43808">
    <property type="entry name" value="ACETYLORNITHINE DEACETYLASE"/>
    <property type="match status" value="1"/>
</dbReference>
<dbReference type="GO" id="GO:0016787">
    <property type="term" value="F:hydrolase activity"/>
    <property type="evidence" value="ECO:0007669"/>
    <property type="project" value="UniProtKB-KW"/>
</dbReference>
<dbReference type="Gene3D" id="3.40.630.10">
    <property type="entry name" value="Zn peptidases"/>
    <property type="match status" value="1"/>
</dbReference>
<dbReference type="OrthoDB" id="9776600at2"/>
<comment type="cofactor">
    <cofactor evidence="1">
        <name>Zn(2+)</name>
        <dbReference type="ChEBI" id="CHEBI:29105"/>
    </cofactor>
</comment>
<reference evidence="6 7" key="1">
    <citation type="journal article" date="2010" name="Int. J. Syst. Evol. Microbiol.">
        <title>Sphingopyxis bauzanensis sp. nov., a psychrophilic bacterium isolated from soil.</title>
        <authorList>
            <person name="Zhang D.C."/>
            <person name="Liu H.C."/>
            <person name="Xin Y.H."/>
            <person name="Zhou Y.G."/>
            <person name="Schinner F."/>
            <person name="Margesin R."/>
        </authorList>
    </citation>
    <scope>NUCLEOTIDE SEQUENCE [LARGE SCALE GENOMIC DNA]</scope>
    <source>
        <strain evidence="6 7">DSM 22271</strain>
    </source>
</reference>
<sequence>MLLPTAAALLAAAPVQVASQPKPEAVLKTKAYVSAVQILDRDHDRMVDEIIKLTEIPAPPFKEAARAAAYRDMLIDAGLADVEIDAEGNAMGIYRGTGPVGGPAVMIAAHLDTVFPEGTPIKVRREGTRLHAPGVGDDTRSLAVLLAYARAMKESGIKVKQDIIFVGNVGEEGPGDLRGVRYLLTKGKYKDRVKTFVSMDGSDPSRIVTGGVGSKRYRVTFKGPGGHSFSAFGLVNPMAAMSQTIADFYKIPVPAKPKTTYAASVTGGGTSVNSIPNEVFIEFDMRSEDPSELAKLEQAFLAVVKKGVETENAARSVKEGAITADIKPIGDRPAGETAATQPIVRYAHAIISALGLSPRSASSSTDANLPMSLGVPAVTIGSGGEGGRAHALDEWIDVEKTKSLHGASVGLGILLATAGVK</sequence>
<dbReference type="InterPro" id="IPR011650">
    <property type="entry name" value="Peptidase_M20_dimer"/>
</dbReference>
<evidence type="ECO:0000259" key="5">
    <source>
        <dbReference type="Pfam" id="PF07687"/>
    </source>
</evidence>
<keyword evidence="4" id="KW-0862">Zinc</keyword>
<evidence type="ECO:0000256" key="1">
    <source>
        <dbReference type="ARBA" id="ARBA00001947"/>
    </source>
</evidence>
<organism evidence="6 7">
    <name type="scientific">Sphingopyxis bauzanensis</name>
    <dbReference type="NCBI Taxonomy" id="651663"/>
    <lineage>
        <taxon>Bacteria</taxon>
        <taxon>Pseudomonadati</taxon>
        <taxon>Pseudomonadota</taxon>
        <taxon>Alphaproteobacteria</taxon>
        <taxon>Sphingomonadales</taxon>
        <taxon>Sphingomonadaceae</taxon>
        <taxon>Sphingopyxis</taxon>
    </lineage>
</organism>
<protein>
    <submittedName>
        <fullName evidence="6">Peptidase M20</fullName>
    </submittedName>
</protein>
<evidence type="ECO:0000256" key="4">
    <source>
        <dbReference type="ARBA" id="ARBA00022833"/>
    </source>
</evidence>
<dbReference type="Pfam" id="PF01546">
    <property type="entry name" value="Peptidase_M20"/>
    <property type="match status" value="1"/>
</dbReference>
<dbReference type="PROSITE" id="PS00758">
    <property type="entry name" value="ARGE_DAPE_CPG2_1"/>
    <property type="match status" value="1"/>
</dbReference>
<dbReference type="InterPro" id="IPR036264">
    <property type="entry name" value="Bact_exopeptidase_dim_dom"/>
</dbReference>
<dbReference type="Gene3D" id="3.30.70.360">
    <property type="match status" value="1"/>
</dbReference>
<keyword evidence="2" id="KW-0479">Metal-binding</keyword>
<dbReference type="SUPFAM" id="SSF53187">
    <property type="entry name" value="Zn-dependent exopeptidases"/>
    <property type="match status" value="1"/>
</dbReference>
<dbReference type="CDD" id="cd03896">
    <property type="entry name" value="M20_PAAh_like"/>
    <property type="match status" value="1"/>
</dbReference>
<dbReference type="GO" id="GO:0046872">
    <property type="term" value="F:metal ion binding"/>
    <property type="evidence" value="ECO:0007669"/>
    <property type="project" value="UniProtKB-KW"/>
</dbReference>
<dbReference type="InterPro" id="IPR050072">
    <property type="entry name" value="Peptidase_M20A"/>
</dbReference>
<gene>
    <name evidence="6" type="ORF">CDQ92_06400</name>
</gene>
<dbReference type="InterPro" id="IPR001261">
    <property type="entry name" value="ArgE/DapE_CS"/>
</dbReference>
<evidence type="ECO:0000313" key="7">
    <source>
        <dbReference type="Proteomes" id="UP000197361"/>
    </source>
</evidence>
<evidence type="ECO:0000256" key="3">
    <source>
        <dbReference type="ARBA" id="ARBA00022801"/>
    </source>
</evidence>
<keyword evidence="3" id="KW-0378">Hydrolase</keyword>
<feature type="domain" description="Peptidase M20 dimerisation" evidence="5">
    <location>
        <begin position="213"/>
        <end position="306"/>
    </location>
</feature>
<dbReference type="Pfam" id="PF07687">
    <property type="entry name" value="M20_dimer"/>
    <property type="match status" value="1"/>
</dbReference>
<keyword evidence="7" id="KW-1185">Reference proteome</keyword>
<dbReference type="InterPro" id="IPR002933">
    <property type="entry name" value="Peptidase_M20"/>
</dbReference>
<evidence type="ECO:0000313" key="6">
    <source>
        <dbReference type="EMBL" id="OWQ99711.1"/>
    </source>
</evidence>
<dbReference type="Proteomes" id="UP000197361">
    <property type="component" value="Unassembled WGS sequence"/>
</dbReference>
<proteinExistence type="predicted"/>
<dbReference type="EMBL" id="NISK01000001">
    <property type="protein sequence ID" value="OWQ99711.1"/>
    <property type="molecule type" value="Genomic_DNA"/>
</dbReference>
<accession>A0A246K2Y2</accession>
<dbReference type="SUPFAM" id="SSF55031">
    <property type="entry name" value="Bacterial exopeptidase dimerisation domain"/>
    <property type="match status" value="1"/>
</dbReference>
<dbReference type="PANTHER" id="PTHR43808:SF17">
    <property type="entry name" value="PEPTIDASE M20"/>
    <property type="match status" value="1"/>
</dbReference>
<name>A0A246K2Y2_9SPHN</name>